<organism evidence="2 3">
    <name type="scientific">Clarias magur</name>
    <name type="common">Asian catfish</name>
    <name type="synonym">Macropteronotus magur</name>
    <dbReference type="NCBI Taxonomy" id="1594786"/>
    <lineage>
        <taxon>Eukaryota</taxon>
        <taxon>Metazoa</taxon>
        <taxon>Chordata</taxon>
        <taxon>Craniata</taxon>
        <taxon>Vertebrata</taxon>
        <taxon>Euteleostomi</taxon>
        <taxon>Actinopterygii</taxon>
        <taxon>Neopterygii</taxon>
        <taxon>Teleostei</taxon>
        <taxon>Ostariophysi</taxon>
        <taxon>Siluriformes</taxon>
        <taxon>Clariidae</taxon>
        <taxon>Clarias</taxon>
    </lineage>
</organism>
<protein>
    <submittedName>
        <fullName evidence="2">Coiled-coil domain-containing protein</fullName>
    </submittedName>
</protein>
<evidence type="ECO:0000313" key="3">
    <source>
        <dbReference type="Proteomes" id="UP000727407"/>
    </source>
</evidence>
<dbReference type="EMBL" id="QNUK01001131">
    <property type="protein sequence ID" value="KAF5887113.1"/>
    <property type="molecule type" value="Genomic_DNA"/>
</dbReference>
<accession>A0A8J4TMU6</accession>
<comment type="caution">
    <text evidence="2">The sequence shown here is derived from an EMBL/GenBank/DDBJ whole genome shotgun (WGS) entry which is preliminary data.</text>
</comment>
<gene>
    <name evidence="2" type="primary">Ccdc162</name>
    <name evidence="2" type="ORF">DAT39_022354</name>
</gene>
<dbReference type="AlphaFoldDB" id="A0A8J4TMU6"/>
<feature type="compositionally biased region" description="Basic and acidic residues" evidence="1">
    <location>
        <begin position="1"/>
        <end position="12"/>
    </location>
</feature>
<keyword evidence="3" id="KW-1185">Reference proteome</keyword>
<sequence length="96" mass="10496">MALAKRSHEPFHCKAKGAAKKGRSHEPLHCKAKVSSLPAGSCHVFRRAVCCVPAVFQSQTPRVSFLPGLSETVATQHFTKQHLQTEQLCSPRCSSL</sequence>
<proteinExistence type="predicted"/>
<evidence type="ECO:0000256" key="1">
    <source>
        <dbReference type="SAM" id="MobiDB-lite"/>
    </source>
</evidence>
<reference evidence="2" key="1">
    <citation type="submission" date="2020-07" db="EMBL/GenBank/DDBJ databases">
        <title>Clarias magur genome sequencing, assembly and annotation.</title>
        <authorList>
            <person name="Kushwaha B."/>
            <person name="Kumar R."/>
            <person name="Das P."/>
            <person name="Joshi C.G."/>
            <person name="Kumar D."/>
            <person name="Nagpure N.S."/>
            <person name="Pandey M."/>
            <person name="Agarwal S."/>
            <person name="Srivastava S."/>
            <person name="Singh M."/>
            <person name="Sahoo L."/>
            <person name="Jayasankar P."/>
            <person name="Meher P.K."/>
            <person name="Koringa P.G."/>
            <person name="Iquebal M.A."/>
            <person name="Das S.P."/>
            <person name="Bit A."/>
            <person name="Patnaik S."/>
            <person name="Patel N."/>
            <person name="Shah T.M."/>
            <person name="Hinsu A."/>
            <person name="Jena J.K."/>
        </authorList>
    </citation>
    <scope>NUCLEOTIDE SEQUENCE</scope>
    <source>
        <strain evidence="2">CIFAMagur01</strain>
        <tissue evidence="2">Testis</tissue>
    </source>
</reference>
<dbReference type="Proteomes" id="UP000727407">
    <property type="component" value="Unassembled WGS sequence"/>
</dbReference>
<feature type="region of interest" description="Disordered" evidence="1">
    <location>
        <begin position="1"/>
        <end position="21"/>
    </location>
</feature>
<name>A0A8J4TMU6_CLAMG</name>
<evidence type="ECO:0000313" key="2">
    <source>
        <dbReference type="EMBL" id="KAF5887113.1"/>
    </source>
</evidence>